<evidence type="ECO:0000256" key="7">
    <source>
        <dbReference type="ARBA" id="ARBA00023224"/>
    </source>
</evidence>
<evidence type="ECO:0000256" key="8">
    <source>
        <dbReference type="SAM" id="Phobius"/>
    </source>
</evidence>
<evidence type="ECO:0000259" key="9">
    <source>
        <dbReference type="PROSITE" id="PS50262"/>
    </source>
</evidence>
<protein>
    <submittedName>
        <fullName evidence="10">Tachykinin-like peptides receptor 99D</fullName>
    </submittedName>
</protein>
<proteinExistence type="predicted"/>
<evidence type="ECO:0000313" key="10">
    <source>
        <dbReference type="EMBL" id="GAA50374.1"/>
    </source>
</evidence>
<evidence type="ECO:0000313" key="11">
    <source>
        <dbReference type="Proteomes" id="UP000008909"/>
    </source>
</evidence>
<reference evidence="10" key="1">
    <citation type="journal article" date="2011" name="Genome Biol.">
        <title>The draft genome of the carcinogenic human liver fluke Clonorchis sinensis.</title>
        <authorList>
            <person name="Wang X."/>
            <person name="Chen W."/>
            <person name="Huang Y."/>
            <person name="Sun J."/>
            <person name="Men J."/>
            <person name="Liu H."/>
            <person name="Luo F."/>
            <person name="Guo L."/>
            <person name="Lv X."/>
            <person name="Deng C."/>
            <person name="Zhou C."/>
            <person name="Fan Y."/>
            <person name="Li X."/>
            <person name="Huang L."/>
            <person name="Hu Y."/>
            <person name="Liang C."/>
            <person name="Hu X."/>
            <person name="Xu J."/>
            <person name="Yu X."/>
        </authorList>
    </citation>
    <scope>NUCLEOTIDE SEQUENCE [LARGE SCALE GENOMIC DNA]</scope>
    <source>
        <strain evidence="10">Henan</strain>
    </source>
</reference>
<keyword evidence="5 8" id="KW-0472">Membrane</keyword>
<dbReference type="Proteomes" id="UP000008909">
    <property type="component" value="Unassembled WGS sequence"/>
</dbReference>
<evidence type="ECO:0000256" key="1">
    <source>
        <dbReference type="ARBA" id="ARBA00004141"/>
    </source>
</evidence>
<dbReference type="EMBL" id="DF143040">
    <property type="protein sequence ID" value="GAA50374.1"/>
    <property type="molecule type" value="Genomic_DNA"/>
</dbReference>
<keyword evidence="11" id="KW-1185">Reference proteome</keyword>
<evidence type="ECO:0000256" key="6">
    <source>
        <dbReference type="ARBA" id="ARBA00023170"/>
    </source>
</evidence>
<comment type="subcellular location">
    <subcellularLocation>
        <location evidence="1">Membrane</location>
        <topology evidence="1">Multi-pass membrane protein</topology>
    </subcellularLocation>
</comment>
<keyword evidence="3 8" id="KW-1133">Transmembrane helix</keyword>
<dbReference type="SUPFAM" id="SSF81321">
    <property type="entry name" value="Family A G protein-coupled receptor-like"/>
    <property type="match status" value="1"/>
</dbReference>
<dbReference type="PANTHER" id="PTHR45695:SF9">
    <property type="entry name" value="LEUCOKININ RECEPTOR"/>
    <property type="match status" value="1"/>
</dbReference>
<evidence type="ECO:0000256" key="4">
    <source>
        <dbReference type="ARBA" id="ARBA00023040"/>
    </source>
</evidence>
<dbReference type="Gene3D" id="1.20.1070.10">
    <property type="entry name" value="Rhodopsin 7-helix transmembrane proteins"/>
    <property type="match status" value="1"/>
</dbReference>
<reference key="2">
    <citation type="submission" date="2011-10" db="EMBL/GenBank/DDBJ databases">
        <title>The genome and transcriptome sequence of Clonorchis sinensis provide insights into the carcinogenic liver fluke.</title>
        <authorList>
            <person name="Wang X."/>
            <person name="Huang Y."/>
            <person name="Chen W."/>
            <person name="Liu H."/>
            <person name="Guo L."/>
            <person name="Chen Y."/>
            <person name="Luo F."/>
            <person name="Zhou W."/>
            <person name="Sun J."/>
            <person name="Mao Q."/>
            <person name="Liang P."/>
            <person name="Zhou C."/>
            <person name="Tian Y."/>
            <person name="Men J."/>
            <person name="Lv X."/>
            <person name="Huang L."/>
            <person name="Zhou J."/>
            <person name="Hu Y."/>
            <person name="Li R."/>
            <person name="Zhang F."/>
            <person name="Lei H."/>
            <person name="Li X."/>
            <person name="Hu X."/>
            <person name="Liang C."/>
            <person name="Xu J."/>
            <person name="Wu Z."/>
            <person name="Yu X."/>
        </authorList>
    </citation>
    <scope>NUCLEOTIDE SEQUENCE</scope>
    <source>
        <strain>Henan</strain>
    </source>
</reference>
<evidence type="ECO:0000256" key="2">
    <source>
        <dbReference type="ARBA" id="ARBA00022692"/>
    </source>
</evidence>
<keyword evidence="7" id="KW-0807">Transducer</keyword>
<dbReference type="PANTHER" id="PTHR45695">
    <property type="entry name" value="LEUCOKININ RECEPTOR-RELATED"/>
    <property type="match status" value="1"/>
</dbReference>
<dbReference type="InterPro" id="IPR017452">
    <property type="entry name" value="GPCR_Rhodpsn_7TM"/>
</dbReference>
<dbReference type="GO" id="GO:0005886">
    <property type="term" value="C:plasma membrane"/>
    <property type="evidence" value="ECO:0007669"/>
    <property type="project" value="TreeGrafter"/>
</dbReference>
<keyword evidence="6 10" id="KW-0675">Receptor</keyword>
<evidence type="ECO:0000256" key="5">
    <source>
        <dbReference type="ARBA" id="ARBA00023136"/>
    </source>
</evidence>
<dbReference type="GO" id="GO:0004930">
    <property type="term" value="F:G protein-coupled receptor activity"/>
    <property type="evidence" value="ECO:0007669"/>
    <property type="project" value="UniProtKB-KW"/>
</dbReference>
<feature type="transmembrane region" description="Helical" evidence="8">
    <location>
        <begin position="60"/>
        <end position="82"/>
    </location>
</feature>
<gene>
    <name evidence="10" type="ORF">CLF_104439</name>
</gene>
<organism evidence="10 11">
    <name type="scientific">Clonorchis sinensis</name>
    <name type="common">Chinese liver fluke</name>
    <dbReference type="NCBI Taxonomy" id="79923"/>
    <lineage>
        <taxon>Eukaryota</taxon>
        <taxon>Metazoa</taxon>
        <taxon>Spiralia</taxon>
        <taxon>Lophotrochozoa</taxon>
        <taxon>Platyhelminthes</taxon>
        <taxon>Trematoda</taxon>
        <taxon>Digenea</taxon>
        <taxon>Opisthorchiida</taxon>
        <taxon>Opisthorchiata</taxon>
        <taxon>Opisthorchiidae</taxon>
        <taxon>Clonorchis</taxon>
    </lineage>
</organism>
<sequence>MRVNCRLRKEGGIFCMIKIIKMLTFVVIMFGVCWLPSHVYFLLSDFTNLIDQLGPDNSRIAYGVCHWIAMSNSFVNPIIYLLMSKSFKWTYVTLRLVHNDEATRFYIRITPYFVILFFKNPTQNSALAVSQDAIKIDLSSSYARDVG</sequence>
<feature type="domain" description="G-protein coupled receptors family 1 profile" evidence="9">
    <location>
        <begin position="1"/>
        <end position="80"/>
    </location>
</feature>
<dbReference type="PROSITE" id="PS50262">
    <property type="entry name" value="G_PROTEIN_RECEP_F1_2"/>
    <property type="match status" value="1"/>
</dbReference>
<dbReference type="PRINTS" id="PR00237">
    <property type="entry name" value="GPCRRHODOPSN"/>
</dbReference>
<dbReference type="InterPro" id="IPR000276">
    <property type="entry name" value="GPCR_Rhodpsn"/>
</dbReference>
<keyword evidence="4" id="KW-0297">G-protein coupled receptor</keyword>
<dbReference type="AlphaFoldDB" id="G7YBP0"/>
<keyword evidence="2 8" id="KW-0812">Transmembrane</keyword>
<evidence type="ECO:0000256" key="3">
    <source>
        <dbReference type="ARBA" id="ARBA00022989"/>
    </source>
</evidence>
<name>G7YBP0_CLOSI</name>
<feature type="transmembrane region" description="Helical" evidence="8">
    <location>
        <begin position="20"/>
        <end position="40"/>
    </location>
</feature>
<dbReference type="Pfam" id="PF00001">
    <property type="entry name" value="7tm_1"/>
    <property type="match status" value="1"/>
</dbReference>
<accession>G7YBP0</accession>